<dbReference type="InterPro" id="IPR002885">
    <property type="entry name" value="PPR_rpt"/>
</dbReference>
<dbReference type="PROSITE" id="PS51375">
    <property type="entry name" value="PPR"/>
    <property type="match status" value="6"/>
</dbReference>
<keyword evidence="2" id="KW-0677">Repeat</keyword>
<dbReference type="InterPro" id="IPR011990">
    <property type="entry name" value="TPR-like_helical_dom_sf"/>
</dbReference>
<proteinExistence type="inferred from homology"/>
<dbReference type="EMBL" id="OZ034822">
    <property type="protein sequence ID" value="CAL1413476.1"/>
    <property type="molecule type" value="Genomic_DNA"/>
</dbReference>
<dbReference type="PANTHER" id="PTHR46128">
    <property type="entry name" value="MITOCHONDRIAL GROUP I INTRON SPLICING FACTOR CCM1"/>
    <property type="match status" value="1"/>
</dbReference>
<reference evidence="4 5" key="1">
    <citation type="submission" date="2024-04" db="EMBL/GenBank/DDBJ databases">
        <authorList>
            <person name="Fracassetti M."/>
        </authorList>
    </citation>
    <scope>NUCLEOTIDE SEQUENCE [LARGE SCALE GENOMIC DNA]</scope>
</reference>
<feature type="repeat" description="PPR" evidence="3">
    <location>
        <begin position="222"/>
        <end position="256"/>
    </location>
</feature>
<dbReference type="NCBIfam" id="TIGR00756">
    <property type="entry name" value="PPR"/>
    <property type="match status" value="5"/>
</dbReference>
<protein>
    <recommendedName>
        <fullName evidence="6">Pentatricopeptide repeat-containing protein</fullName>
    </recommendedName>
</protein>
<feature type="repeat" description="PPR" evidence="3">
    <location>
        <begin position="436"/>
        <end position="470"/>
    </location>
</feature>
<dbReference type="Pfam" id="PF13041">
    <property type="entry name" value="PPR_2"/>
    <property type="match status" value="2"/>
</dbReference>
<comment type="similarity">
    <text evidence="1">Belongs to the PPR family. P subfamily.</text>
</comment>
<dbReference type="Gene3D" id="1.25.40.10">
    <property type="entry name" value="Tetratricopeptide repeat domain"/>
    <property type="match status" value="4"/>
</dbReference>
<dbReference type="Pfam" id="PF12854">
    <property type="entry name" value="PPR_1"/>
    <property type="match status" value="2"/>
</dbReference>
<feature type="repeat" description="PPR" evidence="3">
    <location>
        <begin position="327"/>
        <end position="362"/>
    </location>
</feature>
<dbReference type="InterPro" id="IPR050872">
    <property type="entry name" value="PPR_P_subfamily"/>
</dbReference>
<gene>
    <name evidence="4" type="ORF">LTRI10_LOCUS52705</name>
</gene>
<dbReference type="Pfam" id="PF01535">
    <property type="entry name" value="PPR"/>
    <property type="match status" value="2"/>
</dbReference>
<name>A0AAV2GSM1_9ROSI</name>
<feature type="repeat" description="PPR" evidence="3">
    <location>
        <begin position="292"/>
        <end position="326"/>
    </location>
</feature>
<evidence type="ECO:0000256" key="2">
    <source>
        <dbReference type="ARBA" id="ARBA00022737"/>
    </source>
</evidence>
<evidence type="ECO:0000313" key="5">
    <source>
        <dbReference type="Proteomes" id="UP001497516"/>
    </source>
</evidence>
<organism evidence="4 5">
    <name type="scientific">Linum trigynum</name>
    <dbReference type="NCBI Taxonomy" id="586398"/>
    <lineage>
        <taxon>Eukaryota</taxon>
        <taxon>Viridiplantae</taxon>
        <taxon>Streptophyta</taxon>
        <taxon>Embryophyta</taxon>
        <taxon>Tracheophyta</taxon>
        <taxon>Spermatophyta</taxon>
        <taxon>Magnoliopsida</taxon>
        <taxon>eudicotyledons</taxon>
        <taxon>Gunneridae</taxon>
        <taxon>Pentapetalae</taxon>
        <taxon>rosids</taxon>
        <taxon>fabids</taxon>
        <taxon>Malpighiales</taxon>
        <taxon>Linaceae</taxon>
        <taxon>Linum</taxon>
    </lineage>
</organism>
<evidence type="ECO:0000256" key="1">
    <source>
        <dbReference type="ARBA" id="ARBA00007626"/>
    </source>
</evidence>
<feature type="repeat" description="PPR" evidence="3">
    <location>
        <begin position="363"/>
        <end position="393"/>
    </location>
</feature>
<evidence type="ECO:0000313" key="4">
    <source>
        <dbReference type="EMBL" id="CAL1413476.1"/>
    </source>
</evidence>
<dbReference type="AlphaFoldDB" id="A0AAV2GSM1"/>
<dbReference type="PANTHER" id="PTHR46128:SF194">
    <property type="entry name" value="PENTACOTRIPEPTIDE-REPEAT REGION OF PRORP DOMAIN-CONTAINING PROTEIN"/>
    <property type="match status" value="1"/>
</dbReference>
<feature type="repeat" description="PPR" evidence="3">
    <location>
        <begin position="257"/>
        <end position="291"/>
    </location>
</feature>
<sequence>MLLLRKFPRQSQILIRQLNYCGLSAFGNGPSRFTSVAFHQQERDDGSANPSDLNYLIAKFSVGCDHDEILQSIMGDDGCKTIQVSHDLVAKLLSRFKDDWKSALAVFKWAESSSDYEHTHESYDLMVDILGKMRQMEEMNAILAKMRESNLVTLNTIGKAMRRFVGAAQWEDSVRLFDKLETFNLKKNTESMNLLLDTLSKERRVEKAREIFLQLKSYISPDANTFNIFIHGWCKINRVDEAYWTLQEMKGCGFKPCVISYSTIVQFYSQKGKFVEVYGVLDEMEAEGCPPNVVTYTTILVQLTKSEKFDEAVGISERMKAAGCKPDTLFYNAFIHTLGKAGRVEEAVHVFEVEMASINVQPNTSTYNSMIAMFCQHGQQSRALRLLRELEGSVLCKPDVHTYYPLLKSCLRSGMVDSLLSQLLDDMVRKHHLGLDLSAYKLLIHGLCRVNRCEWAYQLFEEMISKDIKPRYQTCNVLLEEVRLNGMLRAAEKIETFMKSV</sequence>
<evidence type="ECO:0000256" key="3">
    <source>
        <dbReference type="PROSITE-ProRule" id="PRU00708"/>
    </source>
</evidence>
<accession>A0AAV2GSM1</accession>
<dbReference type="Proteomes" id="UP001497516">
    <property type="component" value="Chromosome 9"/>
</dbReference>
<keyword evidence="5" id="KW-1185">Reference proteome</keyword>
<evidence type="ECO:0008006" key="6">
    <source>
        <dbReference type="Google" id="ProtNLM"/>
    </source>
</evidence>